<dbReference type="RefSeq" id="WP_154502960.1">
    <property type="nucleotide sequence ID" value="NZ_VUMN01000004.1"/>
</dbReference>
<accession>A0A7X2TFJ6</accession>
<name>A0A7X2TFJ6_9FIRM</name>
<evidence type="ECO:0000313" key="2">
    <source>
        <dbReference type="EMBL" id="MSS57828.1"/>
    </source>
</evidence>
<comment type="caution">
    <text evidence="2">The sequence shown here is derived from an EMBL/GenBank/DDBJ whole genome shotgun (WGS) entry which is preliminary data.</text>
</comment>
<organism evidence="2 3">
    <name type="scientific">Stecheria intestinalis</name>
    <dbReference type="NCBI Taxonomy" id="2606630"/>
    <lineage>
        <taxon>Bacteria</taxon>
        <taxon>Bacillati</taxon>
        <taxon>Bacillota</taxon>
        <taxon>Erysipelotrichia</taxon>
        <taxon>Erysipelotrichales</taxon>
        <taxon>Erysipelotrichaceae</taxon>
        <taxon>Stecheria</taxon>
    </lineage>
</organism>
<dbReference type="EMBL" id="VUMN01000004">
    <property type="protein sequence ID" value="MSS57828.1"/>
    <property type="molecule type" value="Genomic_DNA"/>
</dbReference>
<dbReference type="AlphaFoldDB" id="A0A7X2TFJ6"/>
<dbReference type="Pfam" id="PF13556">
    <property type="entry name" value="HTH_30"/>
    <property type="match status" value="1"/>
</dbReference>
<sequence length="355" mass="40767">MVIEEVFKEFARVVGENRKYEISLLNPDGIIVQTTMENAAGKRIIDHTNTPDKVFYQLNVDGTFYGILMIQGENMSVIAPLIRDSLVTRVRFELQKMRIDNQLSNGELLVQMLINPFEFDSEKVIRLCEKMNVRTDCFRVCITMTSSKGFDSKAAANVNLLPDDIPICALIDPRELVMFKSISEENMDKEFLENTVKTYLDSLRRIGIIADRVFVSMPIRKIHEYHLSFETCNWLSSQASIKDSLVFMSEHLYEYFLSGVKPQFIAQTIDSSILEKKNVDIDEFIDIANHMVEADFSVNKTAQEMFIHKNTLIYKLKKYEDALGIDITGSTKGRVVFTLIANELADERKRKRLGL</sequence>
<proteinExistence type="predicted"/>
<keyword evidence="3" id="KW-1185">Reference proteome</keyword>
<gene>
    <name evidence="2" type="ORF">FYJ51_02790</name>
</gene>
<feature type="domain" description="PucR C-terminal helix-turn-helix" evidence="1">
    <location>
        <begin position="290"/>
        <end position="328"/>
    </location>
</feature>
<evidence type="ECO:0000259" key="1">
    <source>
        <dbReference type="Pfam" id="PF13556"/>
    </source>
</evidence>
<reference evidence="2 3" key="1">
    <citation type="submission" date="2019-08" db="EMBL/GenBank/DDBJ databases">
        <title>In-depth cultivation of the pig gut microbiome towards novel bacterial diversity and tailored functional studies.</title>
        <authorList>
            <person name="Wylensek D."/>
            <person name="Hitch T.C.A."/>
            <person name="Clavel T."/>
        </authorList>
    </citation>
    <scope>NUCLEOTIDE SEQUENCE [LARGE SCALE GENOMIC DNA]</scope>
    <source>
        <strain evidence="2 3">Oil+RF-744-GAM-WT-6</strain>
    </source>
</reference>
<evidence type="ECO:0000313" key="3">
    <source>
        <dbReference type="Proteomes" id="UP000461880"/>
    </source>
</evidence>
<protein>
    <submittedName>
        <fullName evidence="2">PucR family transcriptional regulator</fullName>
    </submittedName>
</protein>
<dbReference type="InterPro" id="IPR042070">
    <property type="entry name" value="PucR_C-HTH_sf"/>
</dbReference>
<dbReference type="InterPro" id="IPR025736">
    <property type="entry name" value="PucR_C-HTH_dom"/>
</dbReference>
<dbReference type="Proteomes" id="UP000461880">
    <property type="component" value="Unassembled WGS sequence"/>
</dbReference>
<dbReference type="Gene3D" id="1.10.10.2840">
    <property type="entry name" value="PucR C-terminal helix-turn-helix domain"/>
    <property type="match status" value="1"/>
</dbReference>